<dbReference type="OrthoDB" id="9792313at2"/>
<dbReference type="RefSeq" id="WP_120467535.1">
    <property type="nucleotide sequence ID" value="NZ_CATJBT010000145.1"/>
</dbReference>
<name>A0A3A9ANY9_9FIRM</name>
<dbReference type="PANTHER" id="PTHR34138">
    <property type="entry name" value="CELL SHAPE-DETERMINING PROTEIN MREC"/>
    <property type="match status" value="1"/>
</dbReference>
<dbReference type="NCBIfam" id="TIGR00219">
    <property type="entry name" value="mreC"/>
    <property type="match status" value="1"/>
</dbReference>
<feature type="domain" description="Rod shape-determining protein MreC beta-barrel core" evidence="7">
    <location>
        <begin position="130"/>
        <end position="280"/>
    </location>
</feature>
<evidence type="ECO:0000256" key="4">
    <source>
        <dbReference type="ARBA" id="ARBA00032089"/>
    </source>
</evidence>
<comment type="function">
    <text evidence="5">Involved in formation and maintenance of cell shape.</text>
</comment>
<evidence type="ECO:0000256" key="6">
    <source>
        <dbReference type="SAM" id="Coils"/>
    </source>
</evidence>
<keyword evidence="9" id="KW-1185">Reference proteome</keyword>
<dbReference type="InterPro" id="IPR007221">
    <property type="entry name" value="MreC"/>
</dbReference>
<reference evidence="8 9" key="1">
    <citation type="submission" date="2018-09" db="EMBL/GenBank/DDBJ databases">
        <title>Murine metabolic-syndrome-specific gut microbial biobank.</title>
        <authorList>
            <person name="Liu C."/>
        </authorList>
    </citation>
    <scope>NUCLEOTIDE SEQUENCE [LARGE SCALE GENOMIC DNA]</scope>
    <source>
        <strain evidence="8 9">0.1xD8-82</strain>
    </source>
</reference>
<dbReference type="InterPro" id="IPR055342">
    <property type="entry name" value="MreC_beta-barrel_core"/>
</dbReference>
<dbReference type="Proteomes" id="UP000280696">
    <property type="component" value="Unassembled WGS sequence"/>
</dbReference>
<keyword evidence="3 5" id="KW-0133">Cell shape</keyword>
<dbReference type="AlphaFoldDB" id="A0A3A9ANY9"/>
<dbReference type="Gene3D" id="2.40.10.350">
    <property type="entry name" value="Rod shape-determining protein MreC, domain 2"/>
    <property type="match status" value="1"/>
</dbReference>
<evidence type="ECO:0000313" key="9">
    <source>
        <dbReference type="Proteomes" id="UP000280696"/>
    </source>
</evidence>
<keyword evidence="6" id="KW-0175">Coiled coil</keyword>
<sequence length="291" mass="32081">MSPILKKKGEKFTLPGKYLLFILTLLCTGLIVVTFNTNFLSAPISAVGGSAIVPLQEGISKAGSWLSTRSEELVQIRSLLQENADLKAQVDELTMENIRLQQDRYELTNLRELYELDSQYDEYHKIGARIIARDSGNWFHSFVINKGSEDGLQIDMNVMAGSGLVGRIVDVGPNWSKVMSIIDDNSNTSGMVLSTSENLVVCGDLELYADGVIRFEKLIDSADRVVEGDKIVTSNISDKYLPGILIGYISTINMDSNNLTKSGLITPAVDFEHLEEVLIITQLKQTVENSG</sequence>
<feature type="coiled-coil region" evidence="6">
    <location>
        <begin position="69"/>
        <end position="103"/>
    </location>
</feature>
<accession>A0A3A9ANY9</accession>
<evidence type="ECO:0000256" key="5">
    <source>
        <dbReference type="PIRNR" id="PIRNR038471"/>
    </source>
</evidence>
<gene>
    <name evidence="8" type="primary">mreC</name>
    <name evidence="8" type="ORF">D7V94_05300</name>
</gene>
<dbReference type="PIRSF" id="PIRSF038471">
    <property type="entry name" value="MreC"/>
    <property type="match status" value="1"/>
</dbReference>
<dbReference type="InterPro" id="IPR042177">
    <property type="entry name" value="Cell/Rod_1"/>
</dbReference>
<dbReference type="PANTHER" id="PTHR34138:SF1">
    <property type="entry name" value="CELL SHAPE-DETERMINING PROTEIN MREC"/>
    <property type="match status" value="1"/>
</dbReference>
<protein>
    <recommendedName>
        <fullName evidence="2 5">Cell shape-determining protein MreC</fullName>
    </recommendedName>
    <alternativeName>
        <fullName evidence="4 5">Cell shape protein MreC</fullName>
    </alternativeName>
</protein>
<evidence type="ECO:0000256" key="2">
    <source>
        <dbReference type="ARBA" id="ARBA00013855"/>
    </source>
</evidence>
<dbReference type="GO" id="GO:0005886">
    <property type="term" value="C:plasma membrane"/>
    <property type="evidence" value="ECO:0007669"/>
    <property type="project" value="TreeGrafter"/>
</dbReference>
<comment type="similarity">
    <text evidence="1 5">Belongs to the MreC family.</text>
</comment>
<evidence type="ECO:0000256" key="1">
    <source>
        <dbReference type="ARBA" id="ARBA00009369"/>
    </source>
</evidence>
<proteinExistence type="inferred from homology"/>
<evidence type="ECO:0000259" key="7">
    <source>
        <dbReference type="Pfam" id="PF04085"/>
    </source>
</evidence>
<evidence type="ECO:0000313" key="8">
    <source>
        <dbReference type="EMBL" id="RKI92744.1"/>
    </source>
</evidence>
<dbReference type="Pfam" id="PF04085">
    <property type="entry name" value="MreC"/>
    <property type="match status" value="1"/>
</dbReference>
<evidence type="ECO:0000256" key="3">
    <source>
        <dbReference type="ARBA" id="ARBA00022960"/>
    </source>
</evidence>
<comment type="caution">
    <text evidence="8">The sequence shown here is derived from an EMBL/GenBank/DDBJ whole genome shotgun (WGS) entry which is preliminary data.</text>
</comment>
<organism evidence="8 9">
    <name type="scientific">Parablautia intestinalis</name>
    <dbReference type="NCBI Taxonomy" id="2320100"/>
    <lineage>
        <taxon>Bacteria</taxon>
        <taxon>Bacillati</taxon>
        <taxon>Bacillota</taxon>
        <taxon>Clostridia</taxon>
        <taxon>Lachnospirales</taxon>
        <taxon>Lachnospiraceae</taxon>
        <taxon>Parablautia</taxon>
    </lineage>
</organism>
<dbReference type="Gene3D" id="2.40.10.340">
    <property type="entry name" value="Rod shape-determining protein MreC, domain 1"/>
    <property type="match status" value="1"/>
</dbReference>
<dbReference type="InterPro" id="IPR042175">
    <property type="entry name" value="Cell/Rod_MreC_2"/>
</dbReference>
<dbReference type="EMBL" id="RAYQ01000004">
    <property type="protein sequence ID" value="RKI92744.1"/>
    <property type="molecule type" value="Genomic_DNA"/>
</dbReference>
<dbReference type="GO" id="GO:0008360">
    <property type="term" value="P:regulation of cell shape"/>
    <property type="evidence" value="ECO:0007669"/>
    <property type="project" value="UniProtKB-KW"/>
</dbReference>